<dbReference type="OrthoDB" id="9809227at2"/>
<dbReference type="PANTHER" id="PTHR12526:SF595">
    <property type="entry name" value="BLL5217 PROTEIN"/>
    <property type="match status" value="1"/>
</dbReference>
<dbReference type="AlphaFoldDB" id="A0A1I1V4J4"/>
<keyword evidence="2" id="KW-0328">Glycosyltransferase</keyword>
<keyword evidence="3 6" id="KW-0808">Transferase</keyword>
<reference evidence="6 7" key="1">
    <citation type="submission" date="2016-10" db="EMBL/GenBank/DDBJ databases">
        <authorList>
            <person name="de Groot N.N."/>
        </authorList>
    </citation>
    <scope>NUCLEOTIDE SEQUENCE [LARGE SCALE GENOMIC DNA]</scope>
    <source>
        <strain evidence="6 7">CGMCC 4.5739</strain>
    </source>
</reference>
<sequence>MRIAHVAPLWESVPPRGYGAIETLVAELSAVQVLDGHDVTVFASGDSKVAGNLHSAGAPALHEAPGIAEPEIYRMLQLLDVRDRADEFDVIHSHVHANTGCLAIPALYGLRSPVLHTVHCYFNEDNTRLFRRFATERYVAISDSQRSRLPELNFLGTIHHGIAVEAFPFAAEPVGANPYLVFLGRIRPEKGVHIAIEAARLAGLPLKIAGRIKHSDRTYFEHEVQPHLDGKRVSFLGELDFPRKTSLLAGAVGTLITSRIPEPFGLVAIESMACGTPVVSLRTGAAAELVNDGVTGYLADSIEELAAGIRRLPMIDRASCRQHVAARFSIRRMTDGYERTYRTLTRS</sequence>
<organism evidence="6 7">
    <name type="scientific">Streptomyces aidingensis</name>
    <dbReference type="NCBI Taxonomy" id="910347"/>
    <lineage>
        <taxon>Bacteria</taxon>
        <taxon>Bacillati</taxon>
        <taxon>Actinomycetota</taxon>
        <taxon>Actinomycetes</taxon>
        <taxon>Kitasatosporales</taxon>
        <taxon>Streptomycetaceae</taxon>
        <taxon>Streptomyces</taxon>
    </lineage>
</organism>
<dbReference type="RefSeq" id="WP_093841714.1">
    <property type="nucleotide sequence ID" value="NZ_FOLM01000030.1"/>
</dbReference>
<dbReference type="InterPro" id="IPR028098">
    <property type="entry name" value="Glyco_trans_4-like_N"/>
</dbReference>
<dbReference type="STRING" id="910347.SAMN05421773_13012"/>
<gene>
    <name evidence="6" type="ORF">SAMN05421773_13012</name>
</gene>
<dbReference type="SUPFAM" id="SSF53756">
    <property type="entry name" value="UDP-Glycosyltransferase/glycogen phosphorylase"/>
    <property type="match status" value="1"/>
</dbReference>
<dbReference type="Pfam" id="PF13439">
    <property type="entry name" value="Glyco_transf_4"/>
    <property type="match status" value="1"/>
</dbReference>
<dbReference type="GO" id="GO:0016757">
    <property type="term" value="F:glycosyltransferase activity"/>
    <property type="evidence" value="ECO:0007669"/>
    <property type="project" value="UniProtKB-KW"/>
</dbReference>
<evidence type="ECO:0000259" key="5">
    <source>
        <dbReference type="Pfam" id="PF13439"/>
    </source>
</evidence>
<evidence type="ECO:0000256" key="1">
    <source>
        <dbReference type="ARBA" id="ARBA00021292"/>
    </source>
</evidence>
<evidence type="ECO:0000313" key="7">
    <source>
        <dbReference type="Proteomes" id="UP000199207"/>
    </source>
</evidence>
<accession>A0A1I1V4J4</accession>
<keyword evidence="7" id="KW-1185">Reference proteome</keyword>
<dbReference type="InterPro" id="IPR001296">
    <property type="entry name" value="Glyco_trans_1"/>
</dbReference>
<protein>
    <recommendedName>
        <fullName evidence="1">D-inositol 3-phosphate glycosyltransferase</fullName>
    </recommendedName>
</protein>
<dbReference type="Proteomes" id="UP000199207">
    <property type="component" value="Unassembled WGS sequence"/>
</dbReference>
<evidence type="ECO:0000259" key="4">
    <source>
        <dbReference type="Pfam" id="PF00534"/>
    </source>
</evidence>
<evidence type="ECO:0000313" key="6">
    <source>
        <dbReference type="EMBL" id="SFD77957.1"/>
    </source>
</evidence>
<dbReference type="Gene3D" id="3.40.50.2000">
    <property type="entry name" value="Glycogen Phosphorylase B"/>
    <property type="match status" value="2"/>
</dbReference>
<feature type="domain" description="Glycosyltransferase subfamily 4-like N-terminal" evidence="5">
    <location>
        <begin position="21"/>
        <end position="161"/>
    </location>
</feature>
<evidence type="ECO:0000256" key="2">
    <source>
        <dbReference type="ARBA" id="ARBA00022676"/>
    </source>
</evidence>
<dbReference type="CDD" id="cd03802">
    <property type="entry name" value="GT4_AviGT4-like"/>
    <property type="match status" value="1"/>
</dbReference>
<proteinExistence type="predicted"/>
<dbReference type="Pfam" id="PF00534">
    <property type="entry name" value="Glycos_transf_1"/>
    <property type="match status" value="1"/>
</dbReference>
<dbReference type="PANTHER" id="PTHR12526">
    <property type="entry name" value="GLYCOSYLTRANSFERASE"/>
    <property type="match status" value="1"/>
</dbReference>
<dbReference type="EMBL" id="FOLM01000030">
    <property type="protein sequence ID" value="SFD77957.1"/>
    <property type="molecule type" value="Genomic_DNA"/>
</dbReference>
<evidence type="ECO:0000256" key="3">
    <source>
        <dbReference type="ARBA" id="ARBA00022679"/>
    </source>
</evidence>
<name>A0A1I1V4J4_9ACTN</name>
<feature type="domain" description="Glycosyl transferase family 1" evidence="4">
    <location>
        <begin position="175"/>
        <end position="312"/>
    </location>
</feature>